<dbReference type="AlphaFoldDB" id="Q98E95"/>
<dbReference type="Proteomes" id="UP000000552">
    <property type="component" value="Chromosome"/>
</dbReference>
<proteinExistence type="predicted"/>
<sequence length="238" mass="25147">MEREGSVCRKPSPGRILWSYGACRMSFKRQIAAGLILFLALCGAISSARAEPFKIVGFGDSLTAGYGLGPGEGFTDKLQAALRAKGRDVTVANAGVSGDTTSGGLARLDWSVPDGTRLVILELGANDMLRGVLPDIARKNLDEMLARLKQRKIAVLLAGMRAAPNLGADYQTAFDAIFPELAKKYDVALYPFFLDGVAGQPGMQLEDGLHPSAKGVDLMVERILPTVEKAIAAVPGGA</sequence>
<organism evidence="2 3">
    <name type="scientific">Mesorhizobium japonicum (strain LMG 29417 / CECT 9101 / MAFF 303099)</name>
    <name type="common">Mesorhizobium loti (strain MAFF 303099)</name>
    <dbReference type="NCBI Taxonomy" id="266835"/>
    <lineage>
        <taxon>Bacteria</taxon>
        <taxon>Pseudomonadati</taxon>
        <taxon>Pseudomonadota</taxon>
        <taxon>Alphaproteobacteria</taxon>
        <taxon>Hyphomicrobiales</taxon>
        <taxon>Phyllobacteriaceae</taxon>
        <taxon>Mesorhizobium</taxon>
    </lineage>
</organism>
<dbReference type="PANTHER" id="PTHR30383:SF24">
    <property type="entry name" value="THIOESTERASE 1_PROTEASE 1_LYSOPHOSPHOLIPASE L1"/>
    <property type="match status" value="1"/>
</dbReference>
<accession>Q98E95</accession>
<dbReference type="Gene3D" id="3.40.50.1110">
    <property type="entry name" value="SGNH hydrolase"/>
    <property type="match status" value="1"/>
</dbReference>
<feature type="domain" description="SGNH hydrolase-type esterase" evidence="1">
    <location>
        <begin position="58"/>
        <end position="216"/>
    </location>
</feature>
<dbReference type="KEGG" id="mlo:mlr4347"/>
<dbReference type="InterPro" id="IPR008265">
    <property type="entry name" value="Lipase_GDSL_AS"/>
</dbReference>
<dbReference type="SUPFAM" id="SSF52266">
    <property type="entry name" value="SGNH hydrolase"/>
    <property type="match status" value="1"/>
</dbReference>
<dbReference type="EMBL" id="BA000012">
    <property type="protein sequence ID" value="BAB51025.1"/>
    <property type="molecule type" value="Genomic_DNA"/>
</dbReference>
<dbReference type="HOGENOM" id="CLU_051180_1_1_5"/>
<dbReference type="InterPro" id="IPR051532">
    <property type="entry name" value="Ester_Hydrolysis_Enzymes"/>
</dbReference>
<dbReference type="eggNOG" id="COG2755">
    <property type="taxonomic scope" value="Bacteria"/>
</dbReference>
<dbReference type="CDD" id="cd01822">
    <property type="entry name" value="Lysophospholipase_L1_like"/>
    <property type="match status" value="1"/>
</dbReference>
<name>Q98E95_RHILO</name>
<dbReference type="GO" id="GO:0004622">
    <property type="term" value="F:phosphatidylcholine lysophospholipase activity"/>
    <property type="evidence" value="ECO:0007669"/>
    <property type="project" value="TreeGrafter"/>
</dbReference>
<dbReference type="InterPro" id="IPR036514">
    <property type="entry name" value="SGNH_hydro_sf"/>
</dbReference>
<dbReference type="Pfam" id="PF13472">
    <property type="entry name" value="Lipase_GDSL_2"/>
    <property type="match status" value="1"/>
</dbReference>
<dbReference type="GO" id="GO:0006629">
    <property type="term" value="P:lipid metabolic process"/>
    <property type="evidence" value="ECO:0007669"/>
    <property type="project" value="InterPro"/>
</dbReference>
<dbReference type="PROSITE" id="PS01098">
    <property type="entry name" value="LIPASE_GDSL_SER"/>
    <property type="match status" value="1"/>
</dbReference>
<dbReference type="InterPro" id="IPR013830">
    <property type="entry name" value="SGNH_hydro"/>
</dbReference>
<evidence type="ECO:0000259" key="1">
    <source>
        <dbReference type="Pfam" id="PF13472"/>
    </source>
</evidence>
<dbReference type="PANTHER" id="PTHR30383">
    <property type="entry name" value="THIOESTERASE 1/PROTEASE 1/LYSOPHOSPHOLIPASE L1"/>
    <property type="match status" value="1"/>
</dbReference>
<evidence type="ECO:0000313" key="3">
    <source>
        <dbReference type="Proteomes" id="UP000000552"/>
    </source>
</evidence>
<gene>
    <name evidence="2" type="ordered locus">mlr4347</name>
</gene>
<evidence type="ECO:0000313" key="2">
    <source>
        <dbReference type="EMBL" id="BAB51025.1"/>
    </source>
</evidence>
<reference evidence="2 3" key="1">
    <citation type="journal article" date="2000" name="DNA Res.">
        <title>Complete genome structure of the nitrogen-fixing symbiotic bacterium Mesorhizobium loti.</title>
        <authorList>
            <person name="Kaneko T."/>
            <person name="Nakamura Y."/>
            <person name="Sato S."/>
            <person name="Asamizu E."/>
            <person name="Kato T."/>
            <person name="Sasamoto S."/>
            <person name="Watanabe A."/>
            <person name="Idesawa K."/>
            <person name="Ishikawa A."/>
            <person name="Kawashima K."/>
            <person name="Kimura T."/>
            <person name="Kishida Y."/>
            <person name="Kiyokawa C."/>
            <person name="Kohara M."/>
            <person name="Matsumoto M."/>
            <person name="Matsuno A."/>
            <person name="Mochizuki Y."/>
            <person name="Nakayama S."/>
            <person name="Nakazaki N."/>
            <person name="Shimpo S."/>
            <person name="Sugimoto M."/>
            <person name="Takeuchi C."/>
            <person name="Yamada M."/>
            <person name="Tabata S."/>
        </authorList>
    </citation>
    <scope>NUCLEOTIDE SEQUENCE [LARGE SCALE GENOMIC DNA]</scope>
    <source>
        <strain evidence="3">LMG 29417 / CECT 9101 / MAFF 303099</strain>
    </source>
</reference>
<protein>
    <submittedName>
        <fullName evidence="2">Acyl-CoA thioesterase</fullName>
    </submittedName>
</protein>